<evidence type="ECO:0000256" key="3">
    <source>
        <dbReference type="ARBA" id="ARBA00022989"/>
    </source>
</evidence>
<reference evidence="8 9" key="1">
    <citation type="submission" date="2014-04" db="EMBL/GenBank/DDBJ databases">
        <title>Evolutionary Origins and Diversification of the Mycorrhizal Mutualists.</title>
        <authorList>
            <consortium name="DOE Joint Genome Institute"/>
            <consortium name="Mycorrhizal Genomics Consortium"/>
            <person name="Kohler A."/>
            <person name="Kuo A."/>
            <person name="Nagy L.G."/>
            <person name="Floudas D."/>
            <person name="Copeland A."/>
            <person name="Barry K.W."/>
            <person name="Cichocki N."/>
            <person name="Veneault-Fourrey C."/>
            <person name="LaButti K."/>
            <person name="Lindquist E.A."/>
            <person name="Lipzen A."/>
            <person name="Lundell T."/>
            <person name="Morin E."/>
            <person name="Murat C."/>
            <person name="Riley R."/>
            <person name="Ohm R."/>
            <person name="Sun H."/>
            <person name="Tunlid A."/>
            <person name="Henrissat B."/>
            <person name="Grigoriev I.V."/>
            <person name="Hibbett D.S."/>
            <person name="Martin F."/>
        </authorList>
    </citation>
    <scope>NUCLEOTIDE SEQUENCE [LARGE SCALE GENOMIC DNA]</scope>
    <source>
        <strain evidence="8 9">Koide BX008</strain>
    </source>
</reference>
<keyword evidence="9" id="KW-1185">Reference proteome</keyword>
<dbReference type="EMBL" id="KN818326">
    <property type="protein sequence ID" value="KIL58907.1"/>
    <property type="molecule type" value="Genomic_DNA"/>
</dbReference>
<feature type="transmembrane region" description="Helical" evidence="6">
    <location>
        <begin position="192"/>
        <end position="213"/>
    </location>
</feature>
<organism evidence="8 9">
    <name type="scientific">Amanita muscaria (strain Koide BX008)</name>
    <dbReference type="NCBI Taxonomy" id="946122"/>
    <lineage>
        <taxon>Eukaryota</taxon>
        <taxon>Fungi</taxon>
        <taxon>Dikarya</taxon>
        <taxon>Basidiomycota</taxon>
        <taxon>Agaricomycotina</taxon>
        <taxon>Agaricomycetes</taxon>
        <taxon>Agaricomycetidae</taxon>
        <taxon>Agaricales</taxon>
        <taxon>Pluteineae</taxon>
        <taxon>Amanitaceae</taxon>
        <taxon>Amanita</taxon>
    </lineage>
</organism>
<protein>
    <recommendedName>
        <fullName evidence="7">EamA domain-containing protein</fullName>
    </recommendedName>
</protein>
<evidence type="ECO:0000256" key="5">
    <source>
        <dbReference type="SAM" id="MobiDB-lite"/>
    </source>
</evidence>
<accession>A0A0C2WC78</accession>
<feature type="transmembrane region" description="Helical" evidence="6">
    <location>
        <begin position="160"/>
        <end position="180"/>
    </location>
</feature>
<dbReference type="Proteomes" id="UP000054549">
    <property type="component" value="Unassembled WGS sequence"/>
</dbReference>
<dbReference type="HOGENOM" id="CLU_032828_4_1_1"/>
<feature type="transmembrane region" description="Helical" evidence="6">
    <location>
        <begin position="225"/>
        <end position="244"/>
    </location>
</feature>
<gene>
    <name evidence="8" type="ORF">M378DRAFT_15176</name>
</gene>
<sequence>MTSASTANAGELVTDFAVQTGATVKSGRAKQFLADNAGLFLVVLSQAFSSLMNLSVKLLNNVDPPVSVLEVILVRMVITYICCLAYMLWTRMENPIVGPKGLRLLLAVRGITGFVGLFGGYFSLQYLSLSDATILVYISPLCTVLASAVFLKEKLHHSQAIAGGVSLVGVILIARPPFLFGGAPSLIPDAQRMIGVVSALVGVFGIVGGYVTVRGMGKRVHPVQVLAHYAIYCIFVAIIGMIVTKTPFVIPSRLDWFAILLLIGVFGFVAQILLTMGFQRETAGRASLALYTQIVFANILQVIVFHKAPPVFSVIGTCLILSAAIYVAVTKEKKTNEHTKNPINLRAEEYDHLEAALLHASEADTDNASETSCPKEDERDR</sequence>
<evidence type="ECO:0000313" key="8">
    <source>
        <dbReference type="EMBL" id="KIL58907.1"/>
    </source>
</evidence>
<dbReference type="STRING" id="946122.A0A0C2WC78"/>
<keyword evidence="3 6" id="KW-1133">Transmembrane helix</keyword>
<comment type="subcellular location">
    <subcellularLocation>
        <location evidence="1">Membrane</location>
        <topology evidence="1">Multi-pass membrane protein</topology>
    </subcellularLocation>
</comment>
<dbReference type="OrthoDB" id="306876at2759"/>
<evidence type="ECO:0000313" key="9">
    <source>
        <dbReference type="Proteomes" id="UP000054549"/>
    </source>
</evidence>
<dbReference type="SUPFAM" id="SSF103481">
    <property type="entry name" value="Multidrug resistance efflux transporter EmrE"/>
    <property type="match status" value="2"/>
</dbReference>
<feature type="transmembrane region" description="Helical" evidence="6">
    <location>
        <begin position="72"/>
        <end position="89"/>
    </location>
</feature>
<dbReference type="InParanoid" id="A0A0C2WC78"/>
<dbReference type="PANTHER" id="PTHR22911:SF6">
    <property type="entry name" value="SOLUTE CARRIER FAMILY 35 MEMBER G1"/>
    <property type="match status" value="1"/>
</dbReference>
<dbReference type="Pfam" id="PF00892">
    <property type="entry name" value="EamA"/>
    <property type="match status" value="2"/>
</dbReference>
<feature type="transmembrane region" description="Helical" evidence="6">
    <location>
        <begin position="101"/>
        <end position="122"/>
    </location>
</feature>
<dbReference type="GO" id="GO:0016020">
    <property type="term" value="C:membrane"/>
    <property type="evidence" value="ECO:0007669"/>
    <property type="project" value="UniProtKB-SubCell"/>
</dbReference>
<dbReference type="InterPro" id="IPR000620">
    <property type="entry name" value="EamA_dom"/>
</dbReference>
<keyword evidence="2 6" id="KW-0812">Transmembrane</keyword>
<evidence type="ECO:0000256" key="2">
    <source>
        <dbReference type="ARBA" id="ARBA00022692"/>
    </source>
</evidence>
<feature type="transmembrane region" description="Helical" evidence="6">
    <location>
        <begin position="311"/>
        <end position="329"/>
    </location>
</feature>
<feature type="domain" description="EamA" evidence="7">
    <location>
        <begin position="193"/>
        <end position="327"/>
    </location>
</feature>
<feature type="transmembrane region" description="Helical" evidence="6">
    <location>
        <begin position="32"/>
        <end position="52"/>
    </location>
</feature>
<feature type="region of interest" description="Disordered" evidence="5">
    <location>
        <begin position="360"/>
        <end position="381"/>
    </location>
</feature>
<feature type="domain" description="EamA" evidence="7">
    <location>
        <begin position="37"/>
        <end position="174"/>
    </location>
</feature>
<evidence type="ECO:0000256" key="4">
    <source>
        <dbReference type="ARBA" id="ARBA00023136"/>
    </source>
</evidence>
<evidence type="ECO:0000256" key="1">
    <source>
        <dbReference type="ARBA" id="ARBA00004141"/>
    </source>
</evidence>
<feature type="transmembrane region" description="Helical" evidence="6">
    <location>
        <begin position="256"/>
        <end position="276"/>
    </location>
</feature>
<evidence type="ECO:0000259" key="7">
    <source>
        <dbReference type="Pfam" id="PF00892"/>
    </source>
</evidence>
<name>A0A0C2WC78_AMAMK</name>
<proteinExistence type="predicted"/>
<dbReference type="InterPro" id="IPR037185">
    <property type="entry name" value="EmrE-like"/>
</dbReference>
<feature type="transmembrane region" description="Helical" evidence="6">
    <location>
        <begin position="134"/>
        <end position="151"/>
    </location>
</feature>
<feature type="transmembrane region" description="Helical" evidence="6">
    <location>
        <begin position="288"/>
        <end position="305"/>
    </location>
</feature>
<dbReference type="AlphaFoldDB" id="A0A0C2WC78"/>
<evidence type="ECO:0000256" key="6">
    <source>
        <dbReference type="SAM" id="Phobius"/>
    </source>
</evidence>
<keyword evidence="4 6" id="KW-0472">Membrane</keyword>
<dbReference type="PANTHER" id="PTHR22911">
    <property type="entry name" value="ACYL-MALONYL CONDENSING ENZYME-RELATED"/>
    <property type="match status" value="1"/>
</dbReference>